<keyword evidence="3 8" id="KW-0547">Nucleotide-binding</keyword>
<dbReference type="GO" id="GO:0000166">
    <property type="term" value="F:nucleotide binding"/>
    <property type="evidence" value="ECO:0007669"/>
    <property type="project" value="UniProtKB-KW"/>
</dbReference>
<evidence type="ECO:0000259" key="11">
    <source>
        <dbReference type="Pfam" id="PF24621"/>
    </source>
</evidence>
<dbReference type="InterPro" id="IPR050071">
    <property type="entry name" value="Dehydroquinate_synthase"/>
</dbReference>
<feature type="binding site" evidence="8">
    <location>
        <begin position="120"/>
        <end position="121"/>
    </location>
    <ligand>
        <name>NAD(+)</name>
        <dbReference type="ChEBI" id="CHEBI:57540"/>
    </ligand>
</feature>
<proteinExistence type="inferred from homology"/>
<feature type="binding site" evidence="8">
    <location>
        <position position="255"/>
    </location>
    <ligand>
        <name>Zn(2+)</name>
        <dbReference type="ChEBI" id="CHEBI:29105"/>
    </ligand>
</feature>
<dbReference type="GO" id="GO:0009423">
    <property type="term" value="P:chorismate biosynthetic process"/>
    <property type="evidence" value="ECO:0007669"/>
    <property type="project" value="UniProtKB-UniRule"/>
</dbReference>
<keyword evidence="8" id="KW-0057">Aromatic amino acid biosynthesis</keyword>
<comment type="caution">
    <text evidence="8">Lacks conserved residue(s) required for the propagation of feature annotation.</text>
</comment>
<dbReference type="GO" id="GO:0003856">
    <property type="term" value="F:3-dehydroquinate synthase activity"/>
    <property type="evidence" value="ECO:0007669"/>
    <property type="project" value="UniProtKB-UniRule"/>
</dbReference>
<feature type="binding site" evidence="8">
    <location>
        <position position="142"/>
    </location>
    <ligand>
        <name>NAD(+)</name>
        <dbReference type="ChEBI" id="CHEBI:57540"/>
    </ligand>
</feature>
<dbReference type="Pfam" id="PF01761">
    <property type="entry name" value="DHQ_synthase"/>
    <property type="match status" value="1"/>
</dbReference>
<feature type="binding site" evidence="8">
    <location>
        <position position="133"/>
    </location>
    <ligand>
        <name>NAD(+)</name>
        <dbReference type="ChEBI" id="CHEBI:57540"/>
    </ligand>
</feature>
<evidence type="ECO:0000256" key="6">
    <source>
        <dbReference type="ARBA" id="ARBA00023239"/>
    </source>
</evidence>
<accession>A0A7J3I7D8</accession>
<reference evidence="12" key="1">
    <citation type="journal article" date="2020" name="mSystems">
        <title>Genome- and Community-Level Interaction Insights into Carbon Utilization and Element Cycling Functions of Hydrothermarchaeota in Hydrothermal Sediment.</title>
        <authorList>
            <person name="Zhou Z."/>
            <person name="Liu Y."/>
            <person name="Xu W."/>
            <person name="Pan J."/>
            <person name="Luo Z.H."/>
            <person name="Li M."/>
        </authorList>
    </citation>
    <scope>NUCLEOTIDE SEQUENCE [LARGE SCALE GENOMIC DNA]</scope>
    <source>
        <strain evidence="12">SpSt-618</strain>
        <strain evidence="13">SpSt-657</strain>
    </source>
</reference>
<keyword evidence="6 8" id="KW-0456">Lyase</keyword>
<dbReference type="GO" id="GO:0046872">
    <property type="term" value="F:metal ion binding"/>
    <property type="evidence" value="ECO:0007669"/>
    <property type="project" value="UniProtKB-KW"/>
</dbReference>
<feature type="binding site" evidence="8">
    <location>
        <position position="175"/>
    </location>
    <ligand>
        <name>Zn(2+)</name>
        <dbReference type="ChEBI" id="CHEBI:29105"/>
    </ligand>
</feature>
<dbReference type="EMBL" id="DTBZ01000060">
    <property type="protein sequence ID" value="HGQ17857.1"/>
    <property type="molecule type" value="Genomic_DNA"/>
</dbReference>
<organism evidence="12">
    <name type="scientific">Ignisphaera aggregans</name>
    <dbReference type="NCBI Taxonomy" id="334771"/>
    <lineage>
        <taxon>Archaea</taxon>
        <taxon>Thermoproteota</taxon>
        <taxon>Thermoprotei</taxon>
        <taxon>Desulfurococcales</taxon>
        <taxon>Desulfurococcaceae</taxon>
        <taxon>Ignisphaera</taxon>
    </lineage>
</organism>
<dbReference type="Pfam" id="PF24621">
    <property type="entry name" value="DHQS_C"/>
    <property type="match status" value="1"/>
</dbReference>
<keyword evidence="5 8" id="KW-0520">NAD</keyword>
<feature type="binding site" evidence="8">
    <location>
        <position position="239"/>
    </location>
    <ligand>
        <name>Zn(2+)</name>
        <dbReference type="ChEBI" id="CHEBI:29105"/>
    </ligand>
</feature>
<keyword evidence="7 8" id="KW-0170">Cobalt</keyword>
<dbReference type="InterPro" id="IPR030963">
    <property type="entry name" value="DHQ_synth_fam"/>
</dbReference>
<protein>
    <recommendedName>
        <fullName evidence="8 9">3-dehydroquinate synthase</fullName>
        <shortName evidence="8">DHQS</shortName>
        <ecNumber evidence="8 9">4.2.3.4</ecNumber>
    </recommendedName>
</protein>
<comment type="caution">
    <text evidence="12">The sequence shown here is derived from an EMBL/GenBank/DDBJ whole genome shotgun (WGS) entry which is preliminary data.</text>
</comment>
<dbReference type="CDD" id="cd08195">
    <property type="entry name" value="DHQS"/>
    <property type="match status" value="1"/>
</dbReference>
<dbReference type="GO" id="GO:0008652">
    <property type="term" value="P:amino acid biosynthetic process"/>
    <property type="evidence" value="ECO:0007669"/>
    <property type="project" value="UniProtKB-KW"/>
</dbReference>
<evidence type="ECO:0000259" key="10">
    <source>
        <dbReference type="Pfam" id="PF01761"/>
    </source>
</evidence>
<evidence type="ECO:0000256" key="9">
    <source>
        <dbReference type="NCBIfam" id="TIGR01357"/>
    </source>
</evidence>
<dbReference type="AlphaFoldDB" id="A0A7J3I7D8"/>
<evidence type="ECO:0000256" key="4">
    <source>
        <dbReference type="ARBA" id="ARBA00022833"/>
    </source>
</evidence>
<keyword evidence="8" id="KW-0963">Cytoplasm</keyword>
<dbReference type="InterPro" id="IPR056179">
    <property type="entry name" value="DHQS_C"/>
</dbReference>
<comment type="function">
    <text evidence="8">Catalyzes the conversion of 3-deoxy-D-arabino-heptulosonate 7-phosphate (DAHP) to dehydroquinate (DHQ).</text>
</comment>
<dbReference type="EC" id="4.2.3.4" evidence="8 9"/>
<evidence type="ECO:0000256" key="3">
    <source>
        <dbReference type="ARBA" id="ARBA00022741"/>
    </source>
</evidence>
<evidence type="ECO:0000256" key="7">
    <source>
        <dbReference type="ARBA" id="ARBA00023285"/>
    </source>
</evidence>
<dbReference type="GO" id="GO:0005737">
    <property type="term" value="C:cytoplasm"/>
    <property type="evidence" value="ECO:0007669"/>
    <property type="project" value="UniProtKB-SubCell"/>
</dbReference>
<feature type="binding site" evidence="8">
    <location>
        <begin position="96"/>
        <end position="100"/>
    </location>
    <ligand>
        <name>NAD(+)</name>
        <dbReference type="ChEBI" id="CHEBI:57540"/>
    </ligand>
</feature>
<dbReference type="SUPFAM" id="SSF56796">
    <property type="entry name" value="Dehydroquinate synthase-like"/>
    <property type="match status" value="1"/>
</dbReference>
<dbReference type="NCBIfam" id="TIGR01357">
    <property type="entry name" value="aroB"/>
    <property type="match status" value="1"/>
</dbReference>
<keyword evidence="4 8" id="KW-0862">Zinc</keyword>
<dbReference type="UniPathway" id="UPA00053">
    <property type="reaction ID" value="UER00085"/>
</dbReference>
<keyword evidence="2 8" id="KW-0479">Metal-binding</keyword>
<feature type="domain" description="3-dehydroquinate synthase C-terminal" evidence="11">
    <location>
        <begin position="172"/>
        <end position="318"/>
    </location>
</feature>
<name>A0A7J3I7D8_9CREN</name>
<keyword evidence="8" id="KW-0028">Amino-acid biosynthesis</keyword>
<dbReference type="PANTHER" id="PTHR43622">
    <property type="entry name" value="3-DEHYDROQUINATE SYNTHASE"/>
    <property type="match status" value="1"/>
</dbReference>
<evidence type="ECO:0000313" key="12">
    <source>
        <dbReference type="EMBL" id="HGN36706.1"/>
    </source>
</evidence>
<sequence>MKVVEESICCSNTKVFIGRAITRKVLENEIGGKVLLIRQDAVDPRYVVDAVKTKLFEIVLPGGEQAKDLSIVMQIVQFLSEKEFQRKDYIIALGGGALTDVAGFAASIYMRGIRLINIPTTLLGMVDAALGGKNAINFHGIKNVVGSFYQPYIVISDLLYLDTLPEREFVNGLAEVIKYGTVLDCELFRYLSENSARILARDYEAIEYIIYRSTLNKVSIVKRDPYELQNTRMVLNYGHTIGHAIEAVTNFTIPHGMAIAIGMVCEATIGTDLSITDREVLIELTNILKKYGLPTSVDELDIEVDKQILFSAMLKDKKRHGDYIFLPIPLSLGSWTLYRISIDELRSAVERCLG</sequence>
<dbReference type="PIRSF" id="PIRSF001455">
    <property type="entry name" value="DHQ_synth"/>
    <property type="match status" value="1"/>
</dbReference>
<evidence type="ECO:0000313" key="13">
    <source>
        <dbReference type="EMBL" id="HGQ17857.1"/>
    </source>
</evidence>
<comment type="subcellular location">
    <subcellularLocation>
        <location evidence="8">Cytoplasm</location>
    </subcellularLocation>
</comment>
<comment type="cofactor">
    <cofactor evidence="8">
        <name>Co(2+)</name>
        <dbReference type="ChEBI" id="CHEBI:48828"/>
    </cofactor>
    <cofactor evidence="8">
        <name>Zn(2+)</name>
        <dbReference type="ChEBI" id="CHEBI:29105"/>
    </cofactor>
    <text evidence="8">Binds 1 divalent metal cation per subunit. Can use either Co(2+) or Zn(2+).</text>
</comment>
<comment type="catalytic activity">
    <reaction evidence="8">
        <text>7-phospho-2-dehydro-3-deoxy-D-arabino-heptonate = 3-dehydroquinate + phosphate</text>
        <dbReference type="Rhea" id="RHEA:21968"/>
        <dbReference type="ChEBI" id="CHEBI:32364"/>
        <dbReference type="ChEBI" id="CHEBI:43474"/>
        <dbReference type="ChEBI" id="CHEBI:58394"/>
        <dbReference type="EC" id="4.2.3.4"/>
    </reaction>
</comment>
<dbReference type="Gene3D" id="3.40.50.1970">
    <property type="match status" value="1"/>
</dbReference>
<dbReference type="InterPro" id="IPR030960">
    <property type="entry name" value="DHQS/DOIS_N"/>
</dbReference>
<dbReference type="GO" id="GO:0009073">
    <property type="term" value="P:aromatic amino acid family biosynthetic process"/>
    <property type="evidence" value="ECO:0007669"/>
    <property type="project" value="UniProtKB-KW"/>
</dbReference>
<dbReference type="InterPro" id="IPR016037">
    <property type="entry name" value="DHQ_synth_AroB"/>
</dbReference>
<evidence type="ECO:0000256" key="8">
    <source>
        <dbReference type="HAMAP-Rule" id="MF_00110"/>
    </source>
</evidence>
<comment type="pathway">
    <text evidence="8">Metabolic intermediate biosynthesis; chorismate biosynthesis; chorismate from D-erythrose 4-phosphate and phosphoenolpyruvate: step 2/7.</text>
</comment>
<dbReference type="Gene3D" id="1.20.1090.10">
    <property type="entry name" value="Dehydroquinate synthase-like - alpha domain"/>
    <property type="match status" value="1"/>
</dbReference>
<comment type="cofactor">
    <cofactor evidence="1 8">
        <name>NAD(+)</name>
        <dbReference type="ChEBI" id="CHEBI:57540"/>
    </cofactor>
</comment>
<dbReference type="HAMAP" id="MF_00110">
    <property type="entry name" value="DHQ_synthase"/>
    <property type="match status" value="1"/>
</dbReference>
<evidence type="ECO:0000256" key="5">
    <source>
        <dbReference type="ARBA" id="ARBA00023027"/>
    </source>
</evidence>
<comment type="similarity">
    <text evidence="8">Belongs to the sugar phosphate cyclases superfamily. Dehydroquinate synthase family.</text>
</comment>
<dbReference type="PANTHER" id="PTHR43622:SF1">
    <property type="entry name" value="3-DEHYDROQUINATE SYNTHASE"/>
    <property type="match status" value="1"/>
</dbReference>
<evidence type="ECO:0000256" key="1">
    <source>
        <dbReference type="ARBA" id="ARBA00001911"/>
    </source>
</evidence>
<feature type="domain" description="3-dehydroquinate synthase N-terminal" evidence="10">
    <location>
        <begin position="58"/>
        <end position="170"/>
    </location>
</feature>
<evidence type="ECO:0000256" key="2">
    <source>
        <dbReference type="ARBA" id="ARBA00022723"/>
    </source>
</evidence>
<gene>
    <name evidence="8" type="primary">aroB</name>
    <name evidence="12" type="ORF">ENT87_04055</name>
    <name evidence="13" type="ORF">ENU30_02585</name>
</gene>
<dbReference type="EMBL" id="DTAI01000119">
    <property type="protein sequence ID" value="HGN36706.1"/>
    <property type="molecule type" value="Genomic_DNA"/>
</dbReference>